<feature type="domain" description="DUF5126" evidence="4">
    <location>
        <begin position="124"/>
        <end position="221"/>
    </location>
</feature>
<evidence type="ECO:0000256" key="1">
    <source>
        <dbReference type="SAM" id="SignalP"/>
    </source>
</evidence>
<dbReference type="EMBL" id="LN515532">
    <property type="protein sequence ID" value="CEA15337.1"/>
    <property type="molecule type" value="Genomic_DNA"/>
</dbReference>
<evidence type="ECO:0008006" key="7">
    <source>
        <dbReference type="Google" id="ProtNLM"/>
    </source>
</evidence>
<dbReference type="Proteomes" id="UP000032417">
    <property type="component" value="Chromosome 1"/>
</dbReference>
<dbReference type="OrthoDB" id="626236at2"/>
<dbReference type="Gene3D" id="2.60.120.260">
    <property type="entry name" value="Galactose-binding domain-like"/>
    <property type="match status" value="1"/>
</dbReference>
<feature type="domain" description="DUF5000" evidence="3">
    <location>
        <begin position="280"/>
        <end position="423"/>
    </location>
</feature>
<dbReference type="InterPro" id="IPR032164">
    <property type="entry name" value="DUF5000"/>
</dbReference>
<reference evidence="5 6" key="1">
    <citation type="submission" date="2014-08" db="EMBL/GenBank/DDBJ databases">
        <authorList>
            <person name="Wibberg D."/>
        </authorList>
    </citation>
    <scope>NUCLEOTIDE SEQUENCE [LARGE SCALE GENOMIC DNA]</scope>
    <source>
        <strain evidence="6">ING2-E5B</strain>
    </source>
</reference>
<dbReference type="AlphaFoldDB" id="A0A098C091"/>
<feature type="signal peptide" evidence="1">
    <location>
        <begin position="1"/>
        <end position="26"/>
    </location>
</feature>
<keyword evidence="1" id="KW-0732">Signal</keyword>
<evidence type="ECO:0000259" key="2">
    <source>
        <dbReference type="Pfam" id="PF16323"/>
    </source>
</evidence>
<gene>
    <name evidence="5" type="ORF">ING2E5B_0570</name>
</gene>
<proteinExistence type="predicted"/>
<dbReference type="SUPFAM" id="SSF49785">
    <property type="entry name" value="Galactose-binding domain-like"/>
    <property type="match status" value="1"/>
</dbReference>
<dbReference type="Pfam" id="PF16391">
    <property type="entry name" value="DUF5000"/>
    <property type="match status" value="1"/>
</dbReference>
<organism evidence="5 6">
    <name type="scientific">Fermentimonas caenicola</name>
    <dbReference type="NCBI Taxonomy" id="1562970"/>
    <lineage>
        <taxon>Bacteria</taxon>
        <taxon>Pseudomonadati</taxon>
        <taxon>Bacteroidota</taxon>
        <taxon>Bacteroidia</taxon>
        <taxon>Bacteroidales</taxon>
        <taxon>Dysgonomonadaceae</taxon>
        <taxon>Fermentimonas</taxon>
    </lineage>
</organism>
<keyword evidence="6" id="KW-1185">Reference proteome</keyword>
<feature type="domain" description="DUF4959" evidence="2">
    <location>
        <begin position="22"/>
        <end position="121"/>
    </location>
</feature>
<dbReference type="KEGG" id="pbt:ING2E5B_0570"/>
<protein>
    <recommendedName>
        <fullName evidence="7">DUF4959 domain-containing protein</fullName>
    </recommendedName>
</protein>
<dbReference type="Pfam" id="PF16323">
    <property type="entry name" value="DUF4959"/>
    <property type="match status" value="1"/>
</dbReference>
<feature type="chain" id="PRO_5001938770" description="DUF4959 domain-containing protein" evidence="1">
    <location>
        <begin position="27"/>
        <end position="445"/>
    </location>
</feature>
<dbReference type="InterPro" id="IPR033431">
    <property type="entry name" value="DUF5126"/>
</dbReference>
<dbReference type="Pfam" id="PF17166">
    <property type="entry name" value="DUF5126"/>
    <property type="match status" value="1"/>
</dbReference>
<dbReference type="STRING" id="1562970.ING2E5B_0570"/>
<name>A0A098C091_9BACT</name>
<evidence type="ECO:0000259" key="3">
    <source>
        <dbReference type="Pfam" id="PF16391"/>
    </source>
</evidence>
<evidence type="ECO:0000313" key="6">
    <source>
        <dbReference type="Proteomes" id="UP000032417"/>
    </source>
</evidence>
<accession>A0A098C091</accession>
<evidence type="ECO:0000313" key="5">
    <source>
        <dbReference type="EMBL" id="CEA15337.1"/>
    </source>
</evidence>
<dbReference type="InterPro" id="IPR008979">
    <property type="entry name" value="Galactose-bd-like_sf"/>
</dbReference>
<dbReference type="InterPro" id="IPR032527">
    <property type="entry name" value="DUF4959"/>
</dbReference>
<sequence length="445" mass="50886">MKYIYNITILFVLALLPLLNSCQDEATSGDMTPPAQIKDVQFTPLNGGGYFTYTIPEDEDFLYVRGEYQIDNGEVISKTSSVYADTLFIEGLGSVKEYQVKLFSVDRDNNHSEPVVMNVTPLIPTTAAILETVTVQPGFSSLVVDWTNDQQLTVQILVNVKVGDKDVNQIYSSNLKKDRFVIENLTGVPHTVSVHIKDTYGNETEAVDFGQITPLIDAPISKDQWAFLRDQLLYGNKWDYSSDDNPFNQRPFPEYDRLYQNDSLKNAPMSHVEGRIEKFWDNEYDYEPVLNLNYFNTGQIGYPFSYYIDMGREIKASRFKIWQRNAWGMLYTGENVEIFEIWVSNDQDASDGILDDWEYVGRYRIVKPASVIEANNEARAGHEFMFYPDNPRFTKNFRYLRFKAIKQFGNGNSGCMSEITLFGTEADGSIIEDDKVLTGPIPGWE</sequence>
<dbReference type="HOGENOM" id="CLU_615166_0_0_10"/>
<evidence type="ECO:0000259" key="4">
    <source>
        <dbReference type="Pfam" id="PF17166"/>
    </source>
</evidence>